<accession>A6G7M5</accession>
<evidence type="ECO:0000313" key="4">
    <source>
        <dbReference type="Proteomes" id="UP000005801"/>
    </source>
</evidence>
<protein>
    <recommendedName>
        <fullName evidence="5">Glycosyltransferase RgtA/B/C/D-like domain-containing protein</fullName>
    </recommendedName>
</protein>
<gene>
    <name evidence="3" type="ORF">PPSIR1_34337</name>
</gene>
<name>A6G7M5_9BACT</name>
<dbReference type="EMBL" id="ABCS01000035">
    <property type="protein sequence ID" value="EDM78103.1"/>
    <property type="molecule type" value="Genomic_DNA"/>
</dbReference>
<evidence type="ECO:0000256" key="2">
    <source>
        <dbReference type="SAM" id="Phobius"/>
    </source>
</evidence>
<feature type="transmembrane region" description="Helical" evidence="2">
    <location>
        <begin position="436"/>
        <end position="454"/>
    </location>
</feature>
<dbReference type="OrthoDB" id="5507413at2"/>
<evidence type="ECO:0000256" key="1">
    <source>
        <dbReference type="SAM" id="MobiDB-lite"/>
    </source>
</evidence>
<evidence type="ECO:0008006" key="5">
    <source>
        <dbReference type="Google" id="ProtNLM"/>
    </source>
</evidence>
<dbReference type="RefSeq" id="WP_006972720.1">
    <property type="nucleotide sequence ID" value="NZ_ABCS01000035.1"/>
</dbReference>
<organism evidence="3 4">
    <name type="scientific">Plesiocystis pacifica SIR-1</name>
    <dbReference type="NCBI Taxonomy" id="391625"/>
    <lineage>
        <taxon>Bacteria</taxon>
        <taxon>Pseudomonadati</taxon>
        <taxon>Myxococcota</taxon>
        <taxon>Polyangia</taxon>
        <taxon>Nannocystales</taxon>
        <taxon>Nannocystaceae</taxon>
        <taxon>Plesiocystis</taxon>
    </lineage>
</organism>
<comment type="caution">
    <text evidence="3">The sequence shown here is derived from an EMBL/GenBank/DDBJ whole genome shotgun (WGS) entry which is preliminary data.</text>
</comment>
<feature type="transmembrane region" description="Helical" evidence="2">
    <location>
        <begin position="351"/>
        <end position="370"/>
    </location>
</feature>
<keyword evidence="2" id="KW-1133">Transmembrane helix</keyword>
<dbReference type="STRING" id="391625.PPSIR1_34337"/>
<sequence>MLASCVFVWVANSGGILSSNDGSHLALGRALALRGEATIDPDRALTLEVDLAERGGHAYSDRPPGTAFAAVPAIWIGDRLDPIARARAVEQAKAGERVDPLPGPELYVQTYSARAQGRGASLVDRIASSVLINLHAALVGLLGLVLLRRLVARAGFDEGAQLFACASLGLATLWGPYSTALFAHVSAGTAWLAFVLGATGLRATAADSRDRRTVMIALGTGLAGAWAIACDYALILAVVPATLALVPWRRWPLVLFGTAPIAAATLAYHGAAFGHPLAIGYDFQTNFDFARERGSTFSGSMGEGLWVTWGLGKGAGMLAQSPLSLAGVAALVTAVASAIRRGEAPSETLRGVAIAALCMLPWVLAVALHRTPWGGGTLDHRYLVPLLPLACVGLAWAWARESTVLRVVLVALAGASAVLVWRHFLGWHEAQAFARAQLGLGAACVVALATLLATSEREDENADEGASAAPPDQAPR</sequence>
<keyword evidence="4" id="KW-1185">Reference proteome</keyword>
<feature type="transmembrane region" description="Helical" evidence="2">
    <location>
        <begin position="317"/>
        <end position="339"/>
    </location>
</feature>
<dbReference type="Proteomes" id="UP000005801">
    <property type="component" value="Unassembled WGS sequence"/>
</dbReference>
<feature type="transmembrane region" description="Helical" evidence="2">
    <location>
        <begin position="404"/>
        <end position="424"/>
    </location>
</feature>
<keyword evidence="2" id="KW-0812">Transmembrane</keyword>
<feature type="region of interest" description="Disordered" evidence="1">
    <location>
        <begin position="456"/>
        <end position="476"/>
    </location>
</feature>
<keyword evidence="2" id="KW-0472">Membrane</keyword>
<reference evidence="3 4" key="1">
    <citation type="submission" date="2007-06" db="EMBL/GenBank/DDBJ databases">
        <authorList>
            <person name="Shimkets L."/>
            <person name="Ferriera S."/>
            <person name="Johnson J."/>
            <person name="Kravitz S."/>
            <person name="Beeson K."/>
            <person name="Sutton G."/>
            <person name="Rogers Y.-H."/>
            <person name="Friedman R."/>
            <person name="Frazier M."/>
            <person name="Venter J.C."/>
        </authorList>
    </citation>
    <scope>NUCLEOTIDE SEQUENCE [LARGE SCALE GENOMIC DNA]</scope>
    <source>
        <strain evidence="3 4">SIR-1</strain>
    </source>
</reference>
<feature type="transmembrane region" description="Helical" evidence="2">
    <location>
        <begin position="382"/>
        <end position="399"/>
    </location>
</feature>
<dbReference type="AlphaFoldDB" id="A6G7M5"/>
<feature type="transmembrane region" description="Helical" evidence="2">
    <location>
        <begin position="213"/>
        <end position="246"/>
    </location>
</feature>
<feature type="transmembrane region" description="Helical" evidence="2">
    <location>
        <begin position="181"/>
        <end position="201"/>
    </location>
</feature>
<evidence type="ECO:0000313" key="3">
    <source>
        <dbReference type="EMBL" id="EDM78103.1"/>
    </source>
</evidence>
<proteinExistence type="predicted"/>
<feature type="transmembrane region" description="Helical" evidence="2">
    <location>
        <begin position="126"/>
        <end position="147"/>
    </location>
</feature>